<keyword evidence="2" id="KW-0732">Signal</keyword>
<dbReference type="GO" id="GO:0000030">
    <property type="term" value="F:mannosyltransferase activity"/>
    <property type="evidence" value="ECO:0007669"/>
    <property type="project" value="TreeGrafter"/>
</dbReference>
<evidence type="ECO:0000313" key="3">
    <source>
        <dbReference type="EMBL" id="GMI06232.1"/>
    </source>
</evidence>
<evidence type="ECO:0000256" key="2">
    <source>
        <dbReference type="SAM" id="SignalP"/>
    </source>
</evidence>
<evidence type="ECO:0000313" key="4">
    <source>
        <dbReference type="Proteomes" id="UP001165160"/>
    </source>
</evidence>
<organism evidence="3 4">
    <name type="scientific">Triparma verrucosa</name>
    <dbReference type="NCBI Taxonomy" id="1606542"/>
    <lineage>
        <taxon>Eukaryota</taxon>
        <taxon>Sar</taxon>
        <taxon>Stramenopiles</taxon>
        <taxon>Ochrophyta</taxon>
        <taxon>Bolidophyceae</taxon>
        <taxon>Parmales</taxon>
        <taxon>Triparmaceae</taxon>
        <taxon>Triparma</taxon>
    </lineage>
</organism>
<dbReference type="Pfam" id="PF04488">
    <property type="entry name" value="Gly_transf_sug"/>
    <property type="match status" value="1"/>
</dbReference>
<dbReference type="SUPFAM" id="SSF53448">
    <property type="entry name" value="Nucleotide-diphospho-sugar transferases"/>
    <property type="match status" value="1"/>
</dbReference>
<dbReference type="Proteomes" id="UP001165160">
    <property type="component" value="Unassembled WGS sequence"/>
</dbReference>
<evidence type="ECO:0000256" key="1">
    <source>
        <dbReference type="ARBA" id="ARBA00022679"/>
    </source>
</evidence>
<dbReference type="EMBL" id="BRXX01000343">
    <property type="protein sequence ID" value="GMI06232.1"/>
    <property type="molecule type" value="Genomic_DNA"/>
</dbReference>
<keyword evidence="1" id="KW-0808">Transferase</keyword>
<protein>
    <recommendedName>
        <fullName evidence="5">Glycosyltransferase family 32 protein</fullName>
    </recommendedName>
</protein>
<keyword evidence="4" id="KW-1185">Reference proteome</keyword>
<dbReference type="PANTHER" id="PTHR32385:SF15">
    <property type="entry name" value="INOSITOL PHOSPHOCERAMIDE MANNOSYLTRANSFERASE 1"/>
    <property type="match status" value="1"/>
</dbReference>
<proteinExistence type="predicted"/>
<name>A0A9W7CGP4_9STRA</name>
<accession>A0A9W7CGP4</accession>
<comment type="caution">
    <text evidence="3">The sequence shown here is derived from an EMBL/GenBank/DDBJ whole genome shotgun (WGS) entry which is preliminary data.</text>
</comment>
<dbReference type="GO" id="GO:0016020">
    <property type="term" value="C:membrane"/>
    <property type="evidence" value="ECO:0007669"/>
    <property type="project" value="GOC"/>
</dbReference>
<dbReference type="GO" id="GO:0051999">
    <property type="term" value="P:mannosyl-inositol phosphorylceramide biosynthetic process"/>
    <property type="evidence" value="ECO:0007669"/>
    <property type="project" value="TreeGrafter"/>
</dbReference>
<dbReference type="PANTHER" id="PTHR32385">
    <property type="entry name" value="MANNOSYL PHOSPHORYLINOSITOL CERAMIDE SYNTHASE"/>
    <property type="match status" value="1"/>
</dbReference>
<dbReference type="Gene3D" id="3.90.550.20">
    <property type="match status" value="1"/>
</dbReference>
<sequence>MSLRRLLLLSLLSLTSSDFVFHAALTSFAPLDSDSVKSTPMTTEVYPDTDDMRVKISSSCDQNMVEAFDKFNSINHRMMVFVVCVLEVEGGAFIDPSKALIVKEPTFDDFRAVRSRSRRGWVVNPLYVTAKEPNDEVLKSMTGYLIEMSTEAGLSELRREPLLLAKKLYELMSEKDAKWTVIEEECEFRGRRKWNCRAGDGLITSQQRYPDPPPSPAKAGSSRVVVTMNVEEMDDANGHVSCPTPTHECLECLFDWEKSGCSSCLAFCGCYCESVCVDTEKKVRGEVLSVTDDEAQYQIPKIIHQTYFEDIGGENSHKYKQMGRLQRSWQGLAGFEYKFYDDKDSRRFIEEHYPAAFVKAYDMMKVGAYKADFFRYCVLTIEGGIYADMDVMLQSDIELLLEPHLTFFAPVDSPGEKIGRQPCLWNGLMGATRAHPIVVRALEQAVTGILSRSTIVDIERDRLCPGVKDLTSLTRHYDTLFLSGPCNLGVAANEVIGTGREALSGFEVGLSELKLENSEGEEHIMLLLDMKSYYLGGALRIIDPMDDAIIAATNLKDMNDDGVFNGNDRSKAKEGSGHYSLTEGKAAKLWGTEGVYFTEEEMSKINNG</sequence>
<dbReference type="InterPro" id="IPR051706">
    <property type="entry name" value="Glycosyltransferase_domain"/>
</dbReference>
<dbReference type="AlphaFoldDB" id="A0A9W7CGP4"/>
<dbReference type="InterPro" id="IPR029044">
    <property type="entry name" value="Nucleotide-diphossugar_trans"/>
</dbReference>
<gene>
    <name evidence="3" type="ORF">TrVE_jg10115</name>
</gene>
<dbReference type="InterPro" id="IPR007577">
    <property type="entry name" value="GlycoTrfase_DXD_sugar-bd_CS"/>
</dbReference>
<feature type="signal peptide" evidence="2">
    <location>
        <begin position="1"/>
        <end position="17"/>
    </location>
</feature>
<reference evidence="4" key="1">
    <citation type="journal article" date="2023" name="Commun. Biol.">
        <title>Genome analysis of Parmales, the sister group of diatoms, reveals the evolutionary specialization of diatoms from phago-mixotrophs to photoautotrophs.</title>
        <authorList>
            <person name="Ban H."/>
            <person name="Sato S."/>
            <person name="Yoshikawa S."/>
            <person name="Yamada K."/>
            <person name="Nakamura Y."/>
            <person name="Ichinomiya M."/>
            <person name="Sato N."/>
            <person name="Blanc-Mathieu R."/>
            <person name="Endo H."/>
            <person name="Kuwata A."/>
            <person name="Ogata H."/>
        </authorList>
    </citation>
    <scope>NUCLEOTIDE SEQUENCE [LARGE SCALE GENOMIC DNA]</scope>
    <source>
        <strain evidence="4">NIES 3699</strain>
    </source>
</reference>
<evidence type="ECO:0008006" key="5">
    <source>
        <dbReference type="Google" id="ProtNLM"/>
    </source>
</evidence>
<feature type="chain" id="PRO_5040957892" description="Glycosyltransferase family 32 protein" evidence="2">
    <location>
        <begin position="18"/>
        <end position="608"/>
    </location>
</feature>